<keyword evidence="7 11" id="KW-1133">Transmembrane helix</keyword>
<evidence type="ECO:0000256" key="1">
    <source>
        <dbReference type="ARBA" id="ARBA00004606"/>
    </source>
</evidence>
<evidence type="ECO:0000256" key="10">
    <source>
        <dbReference type="ARBA" id="ARBA00038150"/>
    </source>
</evidence>
<organism evidence="12 13">
    <name type="scientific">Romanomermis culicivorax</name>
    <name type="common">Nematode worm</name>
    <dbReference type="NCBI Taxonomy" id="13658"/>
    <lineage>
        <taxon>Eukaryota</taxon>
        <taxon>Metazoa</taxon>
        <taxon>Ecdysozoa</taxon>
        <taxon>Nematoda</taxon>
        <taxon>Enoplea</taxon>
        <taxon>Dorylaimia</taxon>
        <taxon>Mermithida</taxon>
        <taxon>Mermithoidea</taxon>
        <taxon>Mermithidae</taxon>
        <taxon>Romanomermis</taxon>
    </lineage>
</organism>
<keyword evidence="5 11" id="KW-0812">Transmembrane</keyword>
<evidence type="ECO:0000256" key="11">
    <source>
        <dbReference type="SAM" id="Phobius"/>
    </source>
</evidence>
<feature type="transmembrane region" description="Helical" evidence="11">
    <location>
        <begin position="6"/>
        <end position="29"/>
    </location>
</feature>
<keyword evidence="12" id="KW-1185">Reference proteome</keyword>
<comment type="subcellular location">
    <subcellularLocation>
        <location evidence="1">Membrane</location>
        <topology evidence="1">Single-pass type II membrane protein</topology>
    </subcellularLocation>
</comment>
<evidence type="ECO:0000256" key="2">
    <source>
        <dbReference type="ARBA" id="ARBA00004922"/>
    </source>
</evidence>
<keyword evidence="6" id="KW-0735">Signal-anchor</keyword>
<dbReference type="PANTHER" id="PTHR19297:SF185">
    <property type="entry name" value="BETA-1,3-GALACTOSYL-O-GLYCOSYL-GLYCOPROTEIN BETA-1,6-N-ACETYLGLUCOSAMINYLTRANSFERASE 3"/>
    <property type="match status" value="1"/>
</dbReference>
<comment type="similarity">
    <text evidence="10">Belongs to the glycosyltransferase 14 family.</text>
</comment>
<protein>
    <submittedName>
        <fullName evidence="13">Uncharacterized protein</fullName>
    </submittedName>
</protein>
<keyword evidence="8 11" id="KW-0472">Membrane</keyword>
<dbReference type="AlphaFoldDB" id="A0A915JTN0"/>
<dbReference type="Pfam" id="PF02485">
    <property type="entry name" value="Branch"/>
    <property type="match status" value="1"/>
</dbReference>
<comment type="pathway">
    <text evidence="2">Protein modification; protein glycosylation.</text>
</comment>
<reference evidence="13" key="1">
    <citation type="submission" date="2022-11" db="UniProtKB">
        <authorList>
            <consortium name="WormBaseParasite"/>
        </authorList>
    </citation>
    <scope>IDENTIFICATION</scope>
</reference>
<accession>A0A915JTN0</accession>
<dbReference type="Proteomes" id="UP000887565">
    <property type="component" value="Unplaced"/>
</dbReference>
<evidence type="ECO:0000256" key="5">
    <source>
        <dbReference type="ARBA" id="ARBA00022692"/>
    </source>
</evidence>
<dbReference type="InterPro" id="IPR003406">
    <property type="entry name" value="Glyco_trans_14"/>
</dbReference>
<keyword evidence="4" id="KW-0808">Transferase</keyword>
<dbReference type="GO" id="GO:0016020">
    <property type="term" value="C:membrane"/>
    <property type="evidence" value="ECO:0007669"/>
    <property type="project" value="UniProtKB-SubCell"/>
</dbReference>
<dbReference type="PANTHER" id="PTHR19297">
    <property type="entry name" value="GLYCOSYLTRANSFERASE 14 FAMILY MEMBER"/>
    <property type="match status" value="1"/>
</dbReference>
<keyword evidence="9" id="KW-0325">Glycoprotein</keyword>
<dbReference type="WBParaSite" id="nRc.2.0.1.t29409-RA">
    <property type="protein sequence ID" value="nRc.2.0.1.t29409-RA"/>
    <property type="gene ID" value="nRc.2.0.1.g29409"/>
</dbReference>
<evidence type="ECO:0000256" key="9">
    <source>
        <dbReference type="ARBA" id="ARBA00023180"/>
    </source>
</evidence>
<name>A0A915JTN0_ROMCU</name>
<proteinExistence type="inferred from homology"/>
<dbReference type="GO" id="GO:0008375">
    <property type="term" value="F:acetylglucosaminyltransferase activity"/>
    <property type="evidence" value="ECO:0007669"/>
    <property type="project" value="TreeGrafter"/>
</dbReference>
<evidence type="ECO:0000256" key="7">
    <source>
        <dbReference type="ARBA" id="ARBA00022989"/>
    </source>
</evidence>
<dbReference type="OMA" id="YPLEANS"/>
<evidence type="ECO:0000313" key="13">
    <source>
        <dbReference type="WBParaSite" id="nRc.2.0.1.t29409-RA"/>
    </source>
</evidence>
<keyword evidence="3" id="KW-0328">Glycosyltransferase</keyword>
<evidence type="ECO:0000313" key="12">
    <source>
        <dbReference type="Proteomes" id="UP000887565"/>
    </source>
</evidence>
<sequence>MPKSVFILKCTIFLLFFCSSLYLRNYIAFYERAKFSFKKEIFCPKNNQSFSNDDYSKNDLENECEYLWRGNRSAICRWINYHGKINSSHKDETWAENLKDCDQWIKARGYPLEANSAEEADFPIAYSISLYKDVDQVERLLRLIYWPQNLYCFHVDAKSPDYLHLAIQRLSRCFANVFVTKSEYVFWSHYSVLRASLNCLNDSATKYANHSWKFIINLSGQDFPLKTNREFVAILKTFNNTNDVELAQENQFSRYWYEHRLIFDKYGNLITHKPIFELFKLPIPYDLKILKGNLAASLSRKFVEFMLNNAVSLAFIKWLEGTDTADEHLWATLNYNVIRGYGIAPGGFDQRCVNFSKLVHQRFVSRYVKWRDGNVQCHGKYVRDVCIFGVGDLANLISSDKTQFFANKFYTNYQTMAFYCMEKWMLNKIRRNATIDSERLIKTDGLYFNGKICM</sequence>
<evidence type="ECO:0000256" key="3">
    <source>
        <dbReference type="ARBA" id="ARBA00022676"/>
    </source>
</evidence>
<evidence type="ECO:0000256" key="8">
    <source>
        <dbReference type="ARBA" id="ARBA00023136"/>
    </source>
</evidence>
<evidence type="ECO:0000256" key="4">
    <source>
        <dbReference type="ARBA" id="ARBA00022679"/>
    </source>
</evidence>
<evidence type="ECO:0000256" key="6">
    <source>
        <dbReference type="ARBA" id="ARBA00022968"/>
    </source>
</evidence>